<protein>
    <submittedName>
        <fullName evidence="1">Uncharacterized protein</fullName>
    </submittedName>
</protein>
<comment type="caution">
    <text evidence="1">The sequence shown here is derived from an EMBL/GenBank/DDBJ whole genome shotgun (WGS) entry which is preliminary data.</text>
</comment>
<evidence type="ECO:0000313" key="1">
    <source>
        <dbReference type="EMBL" id="KAK0409686.1"/>
    </source>
</evidence>
<organism evidence="1 2">
    <name type="scientific">Steinernema hermaphroditum</name>
    <dbReference type="NCBI Taxonomy" id="289476"/>
    <lineage>
        <taxon>Eukaryota</taxon>
        <taxon>Metazoa</taxon>
        <taxon>Ecdysozoa</taxon>
        <taxon>Nematoda</taxon>
        <taxon>Chromadorea</taxon>
        <taxon>Rhabditida</taxon>
        <taxon>Tylenchina</taxon>
        <taxon>Panagrolaimomorpha</taxon>
        <taxon>Strongyloidoidea</taxon>
        <taxon>Steinernematidae</taxon>
        <taxon>Steinernema</taxon>
    </lineage>
</organism>
<accession>A0AA39HPH9</accession>
<gene>
    <name evidence="1" type="ORF">QR680_004692</name>
</gene>
<name>A0AA39HPH9_9BILA</name>
<reference evidence="1" key="1">
    <citation type="submission" date="2023-06" db="EMBL/GenBank/DDBJ databases">
        <title>Genomic analysis of the entomopathogenic nematode Steinernema hermaphroditum.</title>
        <authorList>
            <person name="Schwarz E.M."/>
            <person name="Heppert J.K."/>
            <person name="Baniya A."/>
            <person name="Schwartz H.T."/>
            <person name="Tan C.-H."/>
            <person name="Antoshechkin I."/>
            <person name="Sternberg P.W."/>
            <person name="Goodrich-Blair H."/>
            <person name="Dillman A.R."/>
        </authorList>
    </citation>
    <scope>NUCLEOTIDE SEQUENCE</scope>
    <source>
        <strain evidence="1">PS9179</strain>
        <tissue evidence="1">Whole animal</tissue>
    </source>
</reference>
<sequence>MVAQENPSTEPPPRGEKCPEEFDIILEGVKRVYEEERVLFSCPEGKTGYIYVDDQLEDRKKFNGYVWIKCDKNSGNWRWIGTNTKLTKIKCVEK</sequence>
<keyword evidence="2" id="KW-1185">Reference proteome</keyword>
<dbReference type="EMBL" id="JAUCMV010000003">
    <property type="protein sequence ID" value="KAK0409686.1"/>
    <property type="molecule type" value="Genomic_DNA"/>
</dbReference>
<evidence type="ECO:0000313" key="2">
    <source>
        <dbReference type="Proteomes" id="UP001175271"/>
    </source>
</evidence>
<proteinExistence type="predicted"/>
<dbReference type="AlphaFoldDB" id="A0AA39HPH9"/>
<dbReference type="Proteomes" id="UP001175271">
    <property type="component" value="Unassembled WGS sequence"/>
</dbReference>